<dbReference type="EMBL" id="VLLL01000009">
    <property type="protein sequence ID" value="TWJ07906.1"/>
    <property type="molecule type" value="Genomic_DNA"/>
</dbReference>
<evidence type="ECO:0000256" key="4">
    <source>
        <dbReference type="ARBA" id="ARBA00022692"/>
    </source>
</evidence>
<feature type="transmembrane region" description="Helical" evidence="7">
    <location>
        <begin position="26"/>
        <end position="46"/>
    </location>
</feature>
<sequence length="565" mass="59483">MDTPTKTPGTAAPHRRTLAVPRVNTMAATAVGLALLGFGVWSLIALRINVATLIDSFDNAVEFLGRVVPLDFPPPGELLALIGQTLAIVIAATLLSMVLSIPLAFWAAGNTTRNRVTRLGSRAVIVSMRAIPDLVLAIIFVRVFGLGVIPGVLAMGLHSIGMIGKLYADAIEQIDEGPRTAIRATGARRLQQLVSGVLPQVMPSFVATAMHRLDINLRISVLLGYVGVAGIGKEIKNALETLNYPRGIALALVVLALCIVMELISGAIRRAILGPQADTRRGGILGLMGRARRGVAAGTAAAARRVSVPMSGRRFARLAWTFVGVMIVLVSVGFVGRDLFDMTGSGIANTLDRLWPPDTGGVPSAELIDAMFVTVQVAFAATLIGAVLALPVGVLAARNVAPRLWLGKVFRMFIVCVRGVPELILAIVFVVMIGLGEVAGTLALSIGAIGLFGKLVADSVEEVDPGVEQALRATGASRSQVFFAATLPQALPAVIGHLLYQLDVNIRSATLLGIVGAGGIGYYLLQASRVREFGTVTLITLMLFGVVMLVELIAMWLRRTAGARS</sequence>
<evidence type="ECO:0000313" key="9">
    <source>
        <dbReference type="EMBL" id="TWJ07906.1"/>
    </source>
</evidence>
<feature type="transmembrane region" description="Helical" evidence="7">
    <location>
        <begin position="506"/>
        <end position="525"/>
    </location>
</feature>
<dbReference type="InterPro" id="IPR035906">
    <property type="entry name" value="MetI-like_sf"/>
</dbReference>
<keyword evidence="3" id="KW-1003">Cell membrane</keyword>
<dbReference type="RefSeq" id="WP_147143247.1">
    <property type="nucleotide sequence ID" value="NZ_BAABIJ010000005.1"/>
</dbReference>
<feature type="transmembrane region" description="Helical" evidence="7">
    <location>
        <begin position="409"/>
        <end position="433"/>
    </location>
</feature>
<dbReference type="AlphaFoldDB" id="A0A562UQM7"/>
<gene>
    <name evidence="9" type="ORF">LX16_4688</name>
</gene>
<dbReference type="InterPro" id="IPR000515">
    <property type="entry name" value="MetI-like"/>
</dbReference>
<dbReference type="NCBIfam" id="TIGR01097">
    <property type="entry name" value="PhnE"/>
    <property type="match status" value="2"/>
</dbReference>
<feature type="transmembrane region" description="Helical" evidence="7">
    <location>
        <begin position="315"/>
        <end position="335"/>
    </location>
</feature>
<organism evidence="9 10">
    <name type="scientific">Stackebrandtia albiflava</name>
    <dbReference type="NCBI Taxonomy" id="406432"/>
    <lineage>
        <taxon>Bacteria</taxon>
        <taxon>Bacillati</taxon>
        <taxon>Actinomycetota</taxon>
        <taxon>Actinomycetes</taxon>
        <taxon>Glycomycetales</taxon>
        <taxon>Glycomycetaceae</taxon>
        <taxon>Stackebrandtia</taxon>
    </lineage>
</organism>
<evidence type="ECO:0000313" key="10">
    <source>
        <dbReference type="Proteomes" id="UP000321617"/>
    </source>
</evidence>
<comment type="similarity">
    <text evidence="7">Belongs to the binding-protein-dependent transport system permease family.</text>
</comment>
<evidence type="ECO:0000259" key="8">
    <source>
        <dbReference type="PROSITE" id="PS50928"/>
    </source>
</evidence>
<evidence type="ECO:0000256" key="7">
    <source>
        <dbReference type="RuleBase" id="RU363032"/>
    </source>
</evidence>
<dbReference type="Gene3D" id="1.10.3720.10">
    <property type="entry name" value="MetI-like"/>
    <property type="match status" value="2"/>
</dbReference>
<evidence type="ECO:0000256" key="1">
    <source>
        <dbReference type="ARBA" id="ARBA00004651"/>
    </source>
</evidence>
<evidence type="ECO:0000256" key="3">
    <source>
        <dbReference type="ARBA" id="ARBA00022475"/>
    </source>
</evidence>
<dbReference type="Proteomes" id="UP000321617">
    <property type="component" value="Unassembled WGS sequence"/>
</dbReference>
<feature type="transmembrane region" description="Helical" evidence="7">
    <location>
        <begin position="377"/>
        <end position="397"/>
    </location>
</feature>
<keyword evidence="2 7" id="KW-0813">Transport</keyword>
<proteinExistence type="inferred from homology"/>
<accession>A0A562UQM7</accession>
<keyword evidence="4 7" id="KW-0812">Transmembrane</keyword>
<dbReference type="PANTHER" id="PTHR30043:SF1">
    <property type="entry name" value="ABC TRANSPORT SYSTEM PERMEASE PROTEIN P69"/>
    <property type="match status" value="1"/>
</dbReference>
<dbReference type="OrthoDB" id="9808005at2"/>
<keyword evidence="5 7" id="KW-1133">Transmembrane helix</keyword>
<dbReference type="Pfam" id="PF00528">
    <property type="entry name" value="BPD_transp_1"/>
    <property type="match status" value="2"/>
</dbReference>
<dbReference type="InterPro" id="IPR005769">
    <property type="entry name" value="PhnE/PtxC"/>
</dbReference>
<keyword evidence="10" id="KW-1185">Reference proteome</keyword>
<comment type="subcellular location">
    <subcellularLocation>
        <location evidence="1 7">Cell membrane</location>
        <topology evidence="1 7">Multi-pass membrane protein</topology>
    </subcellularLocation>
</comment>
<dbReference type="SUPFAM" id="SSF161098">
    <property type="entry name" value="MetI-like"/>
    <property type="match status" value="2"/>
</dbReference>
<dbReference type="PROSITE" id="PS50928">
    <property type="entry name" value="ABC_TM1"/>
    <property type="match status" value="2"/>
</dbReference>
<dbReference type="GO" id="GO:0005886">
    <property type="term" value="C:plasma membrane"/>
    <property type="evidence" value="ECO:0007669"/>
    <property type="project" value="UniProtKB-SubCell"/>
</dbReference>
<evidence type="ECO:0000256" key="6">
    <source>
        <dbReference type="ARBA" id="ARBA00023136"/>
    </source>
</evidence>
<comment type="caution">
    <text evidence="9">The sequence shown here is derived from an EMBL/GenBank/DDBJ whole genome shotgun (WGS) entry which is preliminary data.</text>
</comment>
<dbReference type="CDD" id="cd06261">
    <property type="entry name" value="TM_PBP2"/>
    <property type="match status" value="2"/>
</dbReference>
<feature type="transmembrane region" description="Helical" evidence="7">
    <location>
        <begin position="134"/>
        <end position="157"/>
    </location>
</feature>
<feature type="transmembrane region" description="Helical" evidence="7">
    <location>
        <begin position="537"/>
        <end position="557"/>
    </location>
</feature>
<dbReference type="GO" id="GO:0015416">
    <property type="term" value="F:ABC-type phosphonate transporter activity"/>
    <property type="evidence" value="ECO:0007669"/>
    <property type="project" value="InterPro"/>
</dbReference>
<feature type="domain" description="ABC transmembrane type-1" evidence="8">
    <location>
        <begin position="82"/>
        <end position="265"/>
    </location>
</feature>
<feature type="transmembrane region" description="Helical" evidence="7">
    <location>
        <begin position="86"/>
        <end position="108"/>
    </location>
</feature>
<feature type="domain" description="ABC transmembrane type-1" evidence="8">
    <location>
        <begin position="371"/>
        <end position="554"/>
    </location>
</feature>
<feature type="transmembrane region" description="Helical" evidence="7">
    <location>
        <begin position="244"/>
        <end position="264"/>
    </location>
</feature>
<evidence type="ECO:0000256" key="5">
    <source>
        <dbReference type="ARBA" id="ARBA00022989"/>
    </source>
</evidence>
<protein>
    <submittedName>
        <fullName evidence="9">Phosphonate transport system permease protein</fullName>
    </submittedName>
</protein>
<dbReference type="PANTHER" id="PTHR30043">
    <property type="entry name" value="PHOSPHONATES TRANSPORT SYSTEM PERMEASE PROTEIN"/>
    <property type="match status" value="1"/>
</dbReference>
<reference evidence="9 10" key="1">
    <citation type="journal article" date="2013" name="Stand. Genomic Sci.">
        <title>Genomic Encyclopedia of Type Strains, Phase I: The one thousand microbial genomes (KMG-I) project.</title>
        <authorList>
            <person name="Kyrpides N.C."/>
            <person name="Woyke T."/>
            <person name="Eisen J.A."/>
            <person name="Garrity G."/>
            <person name="Lilburn T.G."/>
            <person name="Beck B.J."/>
            <person name="Whitman W.B."/>
            <person name="Hugenholtz P."/>
            <person name="Klenk H.P."/>
        </authorList>
    </citation>
    <scope>NUCLEOTIDE SEQUENCE [LARGE SCALE GENOMIC DNA]</scope>
    <source>
        <strain evidence="9 10">DSM 45044</strain>
    </source>
</reference>
<feature type="transmembrane region" description="Helical" evidence="7">
    <location>
        <begin position="481"/>
        <end position="500"/>
    </location>
</feature>
<evidence type="ECO:0000256" key="2">
    <source>
        <dbReference type="ARBA" id="ARBA00022448"/>
    </source>
</evidence>
<keyword evidence="6 7" id="KW-0472">Membrane</keyword>
<name>A0A562UQM7_9ACTN</name>